<keyword evidence="6" id="KW-1185">Reference proteome</keyword>
<keyword evidence="1" id="KW-0547">Nucleotide-binding</keyword>
<dbReference type="InterPro" id="IPR001208">
    <property type="entry name" value="MCM_dom"/>
</dbReference>
<evidence type="ECO:0000313" key="5">
    <source>
        <dbReference type="EMBL" id="MDQ0274220.1"/>
    </source>
</evidence>
<dbReference type="InterPro" id="IPR027417">
    <property type="entry name" value="P-loop_NTPase"/>
</dbReference>
<evidence type="ECO:0000259" key="4">
    <source>
        <dbReference type="Pfam" id="PF13335"/>
    </source>
</evidence>
<dbReference type="InterPro" id="IPR000523">
    <property type="entry name" value="Mg_chelatse_chII-like_cat_dom"/>
</dbReference>
<dbReference type="Gene3D" id="3.30.230.10">
    <property type="match status" value="1"/>
</dbReference>
<dbReference type="InterPro" id="IPR045006">
    <property type="entry name" value="CHLI-like"/>
</dbReference>
<dbReference type="Pfam" id="PF13541">
    <property type="entry name" value="ChlI"/>
    <property type="match status" value="1"/>
</dbReference>
<dbReference type="InterPro" id="IPR025158">
    <property type="entry name" value="Mg_chelat-rel_C"/>
</dbReference>
<name>A0ABU0AW51_9FIRM</name>
<dbReference type="SUPFAM" id="SSF54211">
    <property type="entry name" value="Ribosomal protein S5 domain 2-like"/>
    <property type="match status" value="1"/>
</dbReference>
<gene>
    <name evidence="5" type="ORF">J2S72_000216</name>
</gene>
<dbReference type="InterPro" id="IPR004482">
    <property type="entry name" value="Mg_chelat-rel"/>
</dbReference>
<dbReference type="RefSeq" id="WP_023056279.1">
    <property type="nucleotide sequence ID" value="NZ_JAUSTN010000001.1"/>
</dbReference>
<evidence type="ECO:0000259" key="3">
    <source>
        <dbReference type="Pfam" id="PF01078"/>
    </source>
</evidence>
<accession>A0ABU0AW51</accession>
<dbReference type="InterPro" id="IPR014721">
    <property type="entry name" value="Ribsml_uS5_D2-typ_fold_subgr"/>
</dbReference>
<dbReference type="Pfam" id="PF13335">
    <property type="entry name" value="Mg_chelatase_C"/>
    <property type="match status" value="1"/>
</dbReference>
<dbReference type="Pfam" id="PF01078">
    <property type="entry name" value="Mg_chelatase"/>
    <property type="match status" value="1"/>
</dbReference>
<keyword evidence="2" id="KW-0067">ATP-binding</keyword>
<sequence>MYAKIKTCTLVGLEGREIEVETDISLGMPRLTIVGLADTAIKESGERVRSAIKNSSYSYPRERITINLAPADIKKDGSQMDLAIAISMMCANDEINEACDSYIFIGELALDGSLKGVRGVLPMVISMRSLGNKKFIIPYENRNECGVIKDVDIYPAKSLKEVVDFLQGNGKLEKFSNGFKQEDSKFELDFKDLKGQERIKRVFEISAASRINLLLVGVPGSGKTMAAKRFPSILPKLTFEESIEVSKIYSVAGLLNEGTLISIPPFRSPHHTASAVSLIGGGRIPKPGEISLSHRGVLFLDELPEFNKNVLEVLREPLESKSIHISRANASLTYPADFILVGALNPCPCGYHGSKVHECNCSQSQIERYLAKISHPLLDRIDMHLEVSEVDYKDLKNEPYGEDSETIRRRVEEARELQKDRYKEEFFNLNGEMPDKFISKYCKLNAACEKIMELSFKKYGFSARTYNKLLKISRTIADLDKSTDIKEMHLLEAIRYRTMDTKYWSK</sequence>
<evidence type="ECO:0000256" key="2">
    <source>
        <dbReference type="ARBA" id="ARBA00022840"/>
    </source>
</evidence>
<evidence type="ECO:0000313" key="6">
    <source>
        <dbReference type="Proteomes" id="UP001236559"/>
    </source>
</evidence>
<proteinExistence type="predicted"/>
<dbReference type="Gene3D" id="3.40.50.300">
    <property type="entry name" value="P-loop containing nucleotide triphosphate hydrolases"/>
    <property type="match status" value="1"/>
</dbReference>
<dbReference type="SUPFAM" id="SSF52540">
    <property type="entry name" value="P-loop containing nucleoside triphosphate hydrolases"/>
    <property type="match status" value="1"/>
</dbReference>
<dbReference type="Proteomes" id="UP001236559">
    <property type="component" value="Unassembled WGS sequence"/>
</dbReference>
<dbReference type="PRINTS" id="PR01657">
    <property type="entry name" value="MCMFAMILY"/>
</dbReference>
<dbReference type="NCBIfam" id="TIGR00368">
    <property type="entry name" value="YifB family Mg chelatase-like AAA ATPase"/>
    <property type="match status" value="1"/>
</dbReference>
<protein>
    <submittedName>
        <fullName evidence="5">Magnesium chelatase family protein</fullName>
    </submittedName>
</protein>
<dbReference type="EMBL" id="JAUSTN010000001">
    <property type="protein sequence ID" value="MDQ0274220.1"/>
    <property type="molecule type" value="Genomic_DNA"/>
</dbReference>
<dbReference type="InterPro" id="IPR020568">
    <property type="entry name" value="Ribosomal_Su5_D2-typ_SF"/>
</dbReference>
<feature type="domain" description="Mg chelatase-related protein C-terminal" evidence="4">
    <location>
        <begin position="401"/>
        <end position="497"/>
    </location>
</feature>
<reference evidence="5 6" key="1">
    <citation type="submission" date="2023-07" db="EMBL/GenBank/DDBJ databases">
        <title>Genomic Encyclopedia of Type Strains, Phase IV (KMG-IV): sequencing the most valuable type-strain genomes for metagenomic binning, comparative biology and taxonomic classification.</title>
        <authorList>
            <person name="Goeker M."/>
        </authorList>
    </citation>
    <scope>NUCLEOTIDE SEQUENCE [LARGE SCALE GENOMIC DNA]</scope>
    <source>
        <strain evidence="5 6">DSM 22616</strain>
    </source>
</reference>
<feature type="domain" description="Magnesium chelatase ChlI-like catalytic" evidence="3">
    <location>
        <begin position="189"/>
        <end position="394"/>
    </location>
</feature>
<organism evidence="5 6">
    <name type="scientific">Peptoniphilus koenoeneniae</name>
    <dbReference type="NCBI Taxonomy" id="507751"/>
    <lineage>
        <taxon>Bacteria</taxon>
        <taxon>Bacillati</taxon>
        <taxon>Bacillota</taxon>
        <taxon>Tissierellia</taxon>
        <taxon>Tissierellales</taxon>
        <taxon>Peptoniphilaceae</taxon>
        <taxon>Peptoniphilus</taxon>
    </lineage>
</organism>
<evidence type="ECO:0000256" key="1">
    <source>
        <dbReference type="ARBA" id="ARBA00022741"/>
    </source>
</evidence>
<comment type="caution">
    <text evidence="5">The sequence shown here is derived from an EMBL/GenBank/DDBJ whole genome shotgun (WGS) entry which is preliminary data.</text>
</comment>
<dbReference type="PANTHER" id="PTHR32039:SF7">
    <property type="entry name" value="COMPETENCE PROTEIN COMM"/>
    <property type="match status" value="1"/>
</dbReference>
<dbReference type="PANTHER" id="PTHR32039">
    <property type="entry name" value="MAGNESIUM-CHELATASE SUBUNIT CHLI"/>
    <property type="match status" value="1"/>
</dbReference>